<sequence>MGQNLVVNTLVPEGSFKQYEKLVKEPGPAAKLFDKLAWILMAVLYVVVIALVAWSFLFGGFSDTSSIFS</sequence>
<comment type="caution">
    <text evidence="2">The sequence shown here is derived from an EMBL/GenBank/DDBJ whole genome shotgun (WGS) entry which is preliminary data.</text>
</comment>
<organism evidence="2 3">
    <name type="scientific">Candidatus Woykebacteria bacterium RBG_16_43_9</name>
    <dbReference type="NCBI Taxonomy" id="1802596"/>
    <lineage>
        <taxon>Bacteria</taxon>
        <taxon>Candidatus Woykeibacteriota</taxon>
    </lineage>
</organism>
<dbReference type="Proteomes" id="UP000176389">
    <property type="component" value="Unassembled WGS sequence"/>
</dbReference>
<proteinExistence type="predicted"/>
<dbReference type="STRING" id="1802596.A2Z11_01000"/>
<name>A0A1G1WD70_9BACT</name>
<protein>
    <submittedName>
        <fullName evidence="2">Uncharacterized protein</fullName>
    </submittedName>
</protein>
<accession>A0A1G1WD70</accession>
<gene>
    <name evidence="2" type="ORF">A2Z11_01000</name>
</gene>
<evidence type="ECO:0000313" key="2">
    <source>
        <dbReference type="EMBL" id="OGY25237.1"/>
    </source>
</evidence>
<dbReference type="EMBL" id="MHCS01000049">
    <property type="protein sequence ID" value="OGY25237.1"/>
    <property type="molecule type" value="Genomic_DNA"/>
</dbReference>
<keyword evidence="1" id="KW-0812">Transmembrane</keyword>
<evidence type="ECO:0000313" key="3">
    <source>
        <dbReference type="Proteomes" id="UP000176389"/>
    </source>
</evidence>
<feature type="transmembrane region" description="Helical" evidence="1">
    <location>
        <begin position="36"/>
        <end position="61"/>
    </location>
</feature>
<dbReference type="AlphaFoldDB" id="A0A1G1WD70"/>
<keyword evidence="1" id="KW-0472">Membrane</keyword>
<keyword evidence="1" id="KW-1133">Transmembrane helix</keyword>
<evidence type="ECO:0000256" key="1">
    <source>
        <dbReference type="SAM" id="Phobius"/>
    </source>
</evidence>
<reference evidence="2 3" key="1">
    <citation type="journal article" date="2016" name="Nat. Commun.">
        <title>Thousands of microbial genomes shed light on interconnected biogeochemical processes in an aquifer system.</title>
        <authorList>
            <person name="Anantharaman K."/>
            <person name="Brown C.T."/>
            <person name="Hug L.A."/>
            <person name="Sharon I."/>
            <person name="Castelle C.J."/>
            <person name="Probst A.J."/>
            <person name="Thomas B.C."/>
            <person name="Singh A."/>
            <person name="Wilkins M.J."/>
            <person name="Karaoz U."/>
            <person name="Brodie E.L."/>
            <person name="Williams K.H."/>
            <person name="Hubbard S.S."/>
            <person name="Banfield J.F."/>
        </authorList>
    </citation>
    <scope>NUCLEOTIDE SEQUENCE [LARGE SCALE GENOMIC DNA]</scope>
</reference>